<feature type="transmembrane region" description="Helical" evidence="2">
    <location>
        <begin position="475"/>
        <end position="493"/>
    </location>
</feature>
<dbReference type="RefSeq" id="WP_124777019.1">
    <property type="nucleotide sequence ID" value="NZ_RQZA01000005.1"/>
</dbReference>
<keyword evidence="2" id="KW-0472">Membrane</keyword>
<gene>
    <name evidence="4" type="ORF">EII38_06610</name>
</gene>
<proteinExistence type="inferred from homology"/>
<dbReference type="STRING" id="1123309.GCA_000377005_00304"/>
<dbReference type="InterPro" id="IPR004147">
    <property type="entry name" value="ABC1_dom"/>
</dbReference>
<evidence type="ECO:0000256" key="2">
    <source>
        <dbReference type="SAM" id="Phobius"/>
    </source>
</evidence>
<dbReference type="InterPro" id="IPR011009">
    <property type="entry name" value="Kinase-like_dom_sf"/>
</dbReference>
<evidence type="ECO:0000256" key="1">
    <source>
        <dbReference type="ARBA" id="ARBA00009670"/>
    </source>
</evidence>
<dbReference type="CDD" id="cd05121">
    <property type="entry name" value="ABC1_ADCK3-like"/>
    <property type="match status" value="1"/>
</dbReference>
<keyword evidence="4" id="KW-0808">Transferase</keyword>
<feature type="transmembrane region" description="Helical" evidence="2">
    <location>
        <begin position="499"/>
        <end position="520"/>
    </location>
</feature>
<accession>A0A3P1VCC4</accession>
<comment type="caution">
    <text evidence="4">The sequence shown here is derived from an EMBL/GenBank/DDBJ whole genome shotgun (WGS) entry which is preliminary data.</text>
</comment>
<dbReference type="InterPro" id="IPR050154">
    <property type="entry name" value="UbiB_kinase"/>
</dbReference>
<sequence>MSHKRLGEILTVFSRVGLTHLKEKNTPWEEQVTPVKLRLAFELLGPSFVKIGQILSTRSDLLPEVYIRELEKLQDDVPPMPTEVALAAIENELGQPFSTVFSKLDEIPLASASVAQTHRARLLDGQEVIVKIQRPNLAVQTREDLELLVKLARRVPDSWMPMVDLPKVLSQLQASIEAEIDFRNEAQHILDFTKENADIACISAPIVFEEYTTSRMLVESYIPGIRINNHKELVAAGYDLEDIGQKLMLSFIKQVFKDGYFHGDPHPGNLIVHEGKIFFIDFGIMGRLEEGVRTNLNEILYSFTSQDVDGMARAILSMTRTEEQVNMTQLGRDVERMMTKYGNINLGLLSLSDLMDDQLQIFQKHGLQADPAITILGKAMLQIEGVFRELAPNVDLMTLAKKYFMENMKADILSQVLNRDTLLIELLYLLRNGKSIPRRLNQLMEQVLNGRILINHDLIDYPSRSRQLQGLGNRIVLSILFLALILGGSLLSFQEHQKSLANIFFLVAGIIFFWLMVLILRWERKGK</sequence>
<protein>
    <submittedName>
        <fullName evidence="4">AarF/ABC1/UbiB kinase family protein</fullName>
    </submittedName>
</protein>
<dbReference type="Pfam" id="PF03109">
    <property type="entry name" value="ABC1"/>
    <property type="match status" value="1"/>
</dbReference>
<keyword evidence="2" id="KW-0812">Transmembrane</keyword>
<keyword evidence="2" id="KW-1133">Transmembrane helix</keyword>
<evidence type="ECO:0000259" key="3">
    <source>
        <dbReference type="Pfam" id="PF03109"/>
    </source>
</evidence>
<evidence type="ECO:0000313" key="4">
    <source>
        <dbReference type="EMBL" id="RRD31160.1"/>
    </source>
</evidence>
<dbReference type="Gene3D" id="1.10.510.10">
    <property type="entry name" value="Transferase(Phosphotransferase) domain 1"/>
    <property type="match status" value="1"/>
</dbReference>
<dbReference type="PANTHER" id="PTHR10566">
    <property type="entry name" value="CHAPERONE-ACTIVITY OF BC1 COMPLEX CABC1 -RELATED"/>
    <property type="match status" value="1"/>
</dbReference>
<feature type="domain" description="ABC1 atypical kinase-like" evidence="3">
    <location>
        <begin position="72"/>
        <end position="313"/>
    </location>
</feature>
<dbReference type="PANTHER" id="PTHR10566:SF113">
    <property type="entry name" value="PROTEIN ACTIVITY OF BC1 COMPLEX KINASE 7, CHLOROPLASTIC"/>
    <property type="match status" value="1"/>
</dbReference>
<dbReference type="SUPFAM" id="SSF56112">
    <property type="entry name" value="Protein kinase-like (PK-like)"/>
    <property type="match status" value="1"/>
</dbReference>
<reference evidence="4 5" key="1">
    <citation type="submission" date="2018-11" db="EMBL/GenBank/DDBJ databases">
        <title>Genomes From Bacteria Associated with the Canine Oral Cavity: a Test Case for Automated Genome-Based Taxonomic Assignment.</title>
        <authorList>
            <person name="Coil D.A."/>
            <person name="Jospin G."/>
            <person name="Darling A.E."/>
            <person name="Wallis C."/>
            <person name="Davis I.J."/>
            <person name="Harris S."/>
            <person name="Eisen J.A."/>
            <person name="Holcombe L.J."/>
            <person name="O'Flynn C."/>
        </authorList>
    </citation>
    <scope>NUCLEOTIDE SEQUENCE [LARGE SCALE GENOMIC DNA]</scope>
    <source>
        <strain evidence="4 5">OH4621_COT-116</strain>
    </source>
</reference>
<keyword evidence="5" id="KW-1185">Reference proteome</keyword>
<organism evidence="4 5">
    <name type="scientific">Streptococcus minor</name>
    <dbReference type="NCBI Taxonomy" id="229549"/>
    <lineage>
        <taxon>Bacteria</taxon>
        <taxon>Bacillati</taxon>
        <taxon>Bacillota</taxon>
        <taxon>Bacilli</taxon>
        <taxon>Lactobacillales</taxon>
        <taxon>Streptococcaceae</taxon>
        <taxon>Streptococcus</taxon>
    </lineage>
</organism>
<dbReference type="Proteomes" id="UP000281771">
    <property type="component" value="Unassembled WGS sequence"/>
</dbReference>
<name>A0A3P1VCC4_9STRE</name>
<dbReference type="GO" id="GO:0016301">
    <property type="term" value="F:kinase activity"/>
    <property type="evidence" value="ECO:0007669"/>
    <property type="project" value="UniProtKB-KW"/>
</dbReference>
<dbReference type="AlphaFoldDB" id="A0A3P1VCC4"/>
<evidence type="ECO:0000313" key="5">
    <source>
        <dbReference type="Proteomes" id="UP000281771"/>
    </source>
</evidence>
<keyword evidence="4" id="KW-0418">Kinase</keyword>
<dbReference type="EMBL" id="RQZA01000005">
    <property type="protein sequence ID" value="RRD31160.1"/>
    <property type="molecule type" value="Genomic_DNA"/>
</dbReference>
<comment type="similarity">
    <text evidence="1">Belongs to the protein kinase superfamily. ADCK protein kinase family.</text>
</comment>